<comment type="subunit">
    <text evidence="8">Component of the mitochondrial contact site and cristae organizing system (MICOS) complex.</text>
</comment>
<dbReference type="PANTHER" id="PTHR31816">
    <property type="entry name" value="MICOS COMPLEX SUBUNIT MIC13"/>
    <property type="match status" value="1"/>
</dbReference>
<keyword evidence="4 8" id="KW-0999">Mitochondrion inner membrane</keyword>
<evidence type="ECO:0000313" key="9">
    <source>
        <dbReference type="EnsemblMetazoa" id="LLOJ000727-PA"/>
    </source>
</evidence>
<dbReference type="EnsemblMetazoa" id="LLOJ000727-RA">
    <property type="protein sequence ID" value="LLOJ000727-PA"/>
    <property type="gene ID" value="LLOJ000727"/>
</dbReference>
<evidence type="ECO:0000313" key="10">
    <source>
        <dbReference type="Proteomes" id="UP000092461"/>
    </source>
</evidence>
<keyword evidence="6 8" id="KW-0496">Mitochondrion</keyword>
<protein>
    <recommendedName>
        <fullName evidence="8">MICOS complex subunit MIC13</fullName>
    </recommendedName>
</protein>
<evidence type="ECO:0000256" key="6">
    <source>
        <dbReference type="ARBA" id="ARBA00023128"/>
    </source>
</evidence>
<name>A0A1B0CH57_LUTLO</name>
<dbReference type="PANTHER" id="PTHR31816:SF3">
    <property type="entry name" value="MICOS COMPLEX SUBUNIT MIC13"/>
    <property type="match status" value="1"/>
</dbReference>
<reference evidence="9" key="2">
    <citation type="submission" date="2020-05" db="UniProtKB">
        <authorList>
            <consortium name="EnsemblMetazoa"/>
        </authorList>
    </citation>
    <scope>IDENTIFICATION</scope>
    <source>
        <strain evidence="9">Jacobina</strain>
    </source>
</reference>
<keyword evidence="3" id="KW-0812">Transmembrane</keyword>
<comment type="similarity">
    <text evidence="2 8">Belongs to the MICOS complex subunit Mic13 family.</text>
</comment>
<evidence type="ECO:0000256" key="2">
    <source>
        <dbReference type="ARBA" id="ARBA00006771"/>
    </source>
</evidence>
<dbReference type="RefSeq" id="XP_055686705.1">
    <property type="nucleotide sequence ID" value="XM_055830730.1"/>
</dbReference>
<dbReference type="GO" id="GO:0042407">
    <property type="term" value="P:cristae formation"/>
    <property type="evidence" value="ECO:0007669"/>
    <property type="project" value="TreeGrafter"/>
</dbReference>
<dbReference type="EnsemblMetazoa" id="LLOJ003769-RA">
    <property type="protein sequence ID" value="LLOJ003769-PA"/>
    <property type="gene ID" value="LLOJ003769"/>
</dbReference>
<dbReference type="VEuPathDB" id="VectorBase:LLONM1_001187"/>
<dbReference type="EMBL" id="AJWK01012065">
    <property type="status" value="NOT_ANNOTATED_CDS"/>
    <property type="molecule type" value="Genomic_DNA"/>
</dbReference>
<dbReference type="Proteomes" id="UP000092461">
    <property type="component" value="Unassembled WGS sequence"/>
</dbReference>
<evidence type="ECO:0000256" key="3">
    <source>
        <dbReference type="ARBA" id="ARBA00022692"/>
    </source>
</evidence>
<keyword evidence="7" id="KW-0472">Membrane</keyword>
<dbReference type="InterPro" id="IPR026769">
    <property type="entry name" value="Mic13"/>
</dbReference>
<dbReference type="GO" id="GO:0044284">
    <property type="term" value="C:mitochondrial crista junction"/>
    <property type="evidence" value="ECO:0007669"/>
    <property type="project" value="TreeGrafter"/>
</dbReference>
<keyword evidence="10" id="KW-1185">Reference proteome</keyword>
<dbReference type="KEGG" id="lll:129792016"/>
<comment type="subcellular location">
    <subcellularLocation>
        <location evidence="1 8">Mitochondrion inner membrane</location>
        <topology evidence="1 8">Single-pass membrane protein</topology>
    </subcellularLocation>
</comment>
<evidence type="ECO:0000256" key="1">
    <source>
        <dbReference type="ARBA" id="ARBA00004434"/>
    </source>
</evidence>
<reference evidence="10" key="1">
    <citation type="submission" date="2012-05" db="EMBL/GenBank/DDBJ databases">
        <title>Whole Genome Assembly of Lutzomyia longipalpis.</title>
        <authorList>
            <person name="Richards S."/>
            <person name="Qu C."/>
            <person name="Dillon R."/>
            <person name="Worley K."/>
            <person name="Scherer S."/>
            <person name="Batterton M."/>
            <person name="Taylor A."/>
            <person name="Hawes A."/>
            <person name="Hernandez B."/>
            <person name="Kovar C."/>
            <person name="Mandapat C."/>
            <person name="Pham C."/>
            <person name="Qu C."/>
            <person name="Jing C."/>
            <person name="Bess C."/>
            <person name="Bandaranaike D."/>
            <person name="Ngo D."/>
            <person name="Ongeri F."/>
            <person name="Arias F."/>
            <person name="Lara F."/>
            <person name="Weissenberger G."/>
            <person name="Kamau G."/>
            <person name="Han H."/>
            <person name="Shen H."/>
            <person name="Dinh H."/>
            <person name="Khalil I."/>
            <person name="Jones J."/>
            <person name="Shafer J."/>
            <person name="Jayaseelan J."/>
            <person name="Quiroz J."/>
            <person name="Blankenburg K."/>
            <person name="Nguyen L."/>
            <person name="Jackson L."/>
            <person name="Francisco L."/>
            <person name="Tang L.-Y."/>
            <person name="Pu L.-L."/>
            <person name="Perales L."/>
            <person name="Lorensuhewa L."/>
            <person name="Munidasa M."/>
            <person name="Coyle M."/>
            <person name="Taylor M."/>
            <person name="Puazo M."/>
            <person name="Firestine M."/>
            <person name="Scheel M."/>
            <person name="Javaid M."/>
            <person name="Wang M."/>
            <person name="Li M."/>
            <person name="Tabassum N."/>
            <person name="Saada N."/>
            <person name="Osuji N."/>
            <person name="Aqrawi P."/>
            <person name="Fu Q."/>
            <person name="Thornton R."/>
            <person name="Raj R."/>
            <person name="Goodspeed R."/>
            <person name="Mata R."/>
            <person name="Najjar R."/>
            <person name="Gubbala S."/>
            <person name="Lee S."/>
            <person name="Denson S."/>
            <person name="Patil S."/>
            <person name="Macmil S."/>
            <person name="Qi S."/>
            <person name="Matskevitch T."/>
            <person name="Palculict T."/>
            <person name="Mathew T."/>
            <person name="Vee V."/>
            <person name="Velamala V."/>
            <person name="Korchina V."/>
            <person name="Cai W."/>
            <person name="Liu W."/>
            <person name="Dai W."/>
            <person name="Zou X."/>
            <person name="Zhu Y."/>
            <person name="Zhang Y."/>
            <person name="Wu Y.-Q."/>
            <person name="Xin Y."/>
            <person name="Nazarath L."/>
            <person name="Kovar C."/>
            <person name="Han Y."/>
            <person name="Muzny D."/>
            <person name="Gibbs R."/>
        </authorList>
    </citation>
    <scope>NUCLEOTIDE SEQUENCE [LARGE SCALE GENOMIC DNA]</scope>
    <source>
        <strain evidence="10">Jacobina</strain>
    </source>
</reference>
<dbReference type="GO" id="GO:0061617">
    <property type="term" value="C:MICOS complex"/>
    <property type="evidence" value="ECO:0007669"/>
    <property type="project" value="UniProtKB-UniRule"/>
</dbReference>
<comment type="function">
    <text evidence="8">Component of the MICOS complex, a large protein complex of the mitochondrial inner membrane that plays crucial roles in the maintenance of crista junctions, inner membrane architecture, and formation of contact sites to the outer membrane.</text>
</comment>
<dbReference type="VEuPathDB" id="VectorBase:LLOJ003769"/>
<accession>A0A1B0CH57</accession>
<evidence type="ECO:0000256" key="8">
    <source>
        <dbReference type="RuleBase" id="RU363009"/>
    </source>
</evidence>
<dbReference type="GeneID" id="129792016"/>
<sequence length="125" mass="13748">MAFRLLIKSGLAYVSVKYTIDQGVWASSARTTQLYNDIGDSLSPHWGEARKKIPLELPLLPSSGEACFVAKYYYNQGIKGTFNFIHRLPCHIGQWTKKAKDTIGGAFSSFEEAPAPGAPAPVKEK</sequence>
<dbReference type="OrthoDB" id="5948578at2759"/>
<dbReference type="Pfam" id="PF15884">
    <property type="entry name" value="QIL1"/>
    <property type="match status" value="1"/>
</dbReference>
<keyword evidence="5" id="KW-1133">Transmembrane helix</keyword>
<organism evidence="9 10">
    <name type="scientific">Lutzomyia longipalpis</name>
    <name type="common">Sand fly</name>
    <dbReference type="NCBI Taxonomy" id="7200"/>
    <lineage>
        <taxon>Eukaryota</taxon>
        <taxon>Metazoa</taxon>
        <taxon>Ecdysozoa</taxon>
        <taxon>Arthropoda</taxon>
        <taxon>Hexapoda</taxon>
        <taxon>Insecta</taxon>
        <taxon>Pterygota</taxon>
        <taxon>Neoptera</taxon>
        <taxon>Endopterygota</taxon>
        <taxon>Diptera</taxon>
        <taxon>Nematocera</taxon>
        <taxon>Psychodoidea</taxon>
        <taxon>Psychodidae</taxon>
        <taxon>Lutzomyia</taxon>
        <taxon>Lutzomyia</taxon>
    </lineage>
</organism>
<dbReference type="VEuPathDB" id="VectorBase:LLOJ000727"/>
<evidence type="ECO:0000256" key="7">
    <source>
        <dbReference type="ARBA" id="ARBA00023136"/>
    </source>
</evidence>
<proteinExistence type="inferred from homology"/>
<evidence type="ECO:0000256" key="4">
    <source>
        <dbReference type="ARBA" id="ARBA00022792"/>
    </source>
</evidence>
<dbReference type="AlphaFoldDB" id="A0A1B0CH57"/>
<evidence type="ECO:0000256" key="5">
    <source>
        <dbReference type="ARBA" id="ARBA00022989"/>
    </source>
</evidence>
<dbReference type="EMBL" id="AJWK01002882">
    <property type="status" value="NOT_ANNOTATED_CDS"/>
    <property type="molecule type" value="Genomic_DNA"/>
</dbReference>